<gene>
    <name evidence="1" type="ORF">Pc12g10090</name>
    <name evidence="1" type="ORF">PCH_Pc12g10090</name>
</gene>
<proteinExistence type="predicted"/>
<protein>
    <submittedName>
        <fullName evidence="1">Uncharacterized protein</fullName>
    </submittedName>
</protein>
<dbReference type="OMA" id="CPLAYIS"/>
<evidence type="ECO:0000313" key="2">
    <source>
        <dbReference type="Proteomes" id="UP000000724"/>
    </source>
</evidence>
<reference evidence="1 2" key="1">
    <citation type="journal article" date="2008" name="Nat. Biotechnol.">
        <title>Genome sequencing and analysis of the filamentous fungus Penicillium chrysogenum.</title>
        <authorList>
            <person name="van den Berg M.A."/>
            <person name="Albang R."/>
            <person name="Albermann K."/>
            <person name="Badger J.H."/>
            <person name="Daran J.-M."/>
            <person name="Driessen A.J.M."/>
            <person name="Garcia-Estrada C."/>
            <person name="Fedorova N.D."/>
            <person name="Harris D.M."/>
            <person name="Heijne W.H.M."/>
            <person name="Joardar V.S."/>
            <person name="Kiel J.A.K.W."/>
            <person name="Kovalchuk A."/>
            <person name="Martin J.F."/>
            <person name="Nierman W.C."/>
            <person name="Nijland J.G."/>
            <person name="Pronk J.T."/>
            <person name="Roubos J.A."/>
            <person name="van der Klei I.J."/>
            <person name="van Peij N.N.M.E."/>
            <person name="Veenhuis M."/>
            <person name="von Doehren H."/>
            <person name="Wagner C."/>
            <person name="Wortman J.R."/>
            <person name="Bovenberg R.A.L."/>
        </authorList>
    </citation>
    <scope>NUCLEOTIDE SEQUENCE [LARGE SCALE GENOMIC DNA]</scope>
    <source>
        <strain evidence="2">ATCC 28089 / DSM 1075 / NRRL 1951 / Wisconsin 54-1255</strain>
    </source>
</reference>
<dbReference type="AlphaFoldDB" id="B6H080"/>
<name>B6H080_PENRW</name>
<evidence type="ECO:0000313" key="1">
    <source>
        <dbReference type="EMBL" id="CAP80636.1"/>
    </source>
</evidence>
<dbReference type="EMBL" id="AM920427">
    <property type="protein sequence ID" value="CAP80636.1"/>
    <property type="molecule type" value="Genomic_DNA"/>
</dbReference>
<organism evidence="1 2">
    <name type="scientific">Penicillium rubens (strain ATCC 28089 / DSM 1075 / NRRL 1951 / Wisconsin 54-1255)</name>
    <name type="common">Penicillium chrysogenum</name>
    <dbReference type="NCBI Taxonomy" id="500485"/>
    <lineage>
        <taxon>Eukaryota</taxon>
        <taxon>Fungi</taxon>
        <taxon>Dikarya</taxon>
        <taxon>Ascomycota</taxon>
        <taxon>Pezizomycotina</taxon>
        <taxon>Eurotiomycetes</taxon>
        <taxon>Eurotiomycetidae</taxon>
        <taxon>Eurotiales</taxon>
        <taxon>Aspergillaceae</taxon>
        <taxon>Penicillium</taxon>
        <taxon>Penicillium chrysogenum species complex</taxon>
    </lineage>
</organism>
<accession>B6H080</accession>
<dbReference type="VEuPathDB" id="FungiDB:PCH_Pc12g10090"/>
<dbReference type="HOGENOM" id="CLU_1732086_0_0_1"/>
<sequence>MGNLDYKSTTGLPEHRPSDLLGGANSVSLSGAIPYPSPFCSFCRTPSCPFWVPFPKSCPLAYISEIDRRNHHLTRNTRNVRLLPLNSLLFRDCYHMQTISVRRIMSYGFISTCSNPAQQRSGRHLARNTADNVMAFRLYKRQQDGMSALCG</sequence>
<dbReference type="Proteomes" id="UP000000724">
    <property type="component" value="Contig Pc00c12"/>
</dbReference>
<keyword evidence="2" id="KW-1185">Reference proteome</keyword>